<keyword evidence="2" id="KW-1185">Reference proteome</keyword>
<gene>
    <name evidence="1" type="ORF">K435DRAFT_796205</name>
</gene>
<name>A0A4S8M6C6_DENBC</name>
<organism evidence="1 2">
    <name type="scientific">Dendrothele bispora (strain CBS 962.96)</name>
    <dbReference type="NCBI Taxonomy" id="1314807"/>
    <lineage>
        <taxon>Eukaryota</taxon>
        <taxon>Fungi</taxon>
        <taxon>Dikarya</taxon>
        <taxon>Basidiomycota</taxon>
        <taxon>Agaricomycotina</taxon>
        <taxon>Agaricomycetes</taxon>
        <taxon>Agaricomycetidae</taxon>
        <taxon>Agaricales</taxon>
        <taxon>Agaricales incertae sedis</taxon>
        <taxon>Dendrothele</taxon>
    </lineage>
</organism>
<dbReference type="EMBL" id="ML179148">
    <property type="protein sequence ID" value="THU97824.1"/>
    <property type="molecule type" value="Genomic_DNA"/>
</dbReference>
<sequence>MLSPVIILFRLRYPCLTLSGLRDFVDMLDVMTQKLIEGGETMNFKDGVDRLQRQINKIEYQQSTVIFRWSSIHGYLYSSVIALWNITKCYDEARVLHVSILDAIADERQAWEDYKNNRRSQHVRGNHRYDTNLDVDTSFSPTIGHTTARL</sequence>
<evidence type="ECO:0008006" key="3">
    <source>
        <dbReference type="Google" id="ProtNLM"/>
    </source>
</evidence>
<dbReference type="AlphaFoldDB" id="A0A4S8M6C6"/>
<protein>
    <recommendedName>
        <fullName evidence="3">Fungal STAND N-terminal Goodbye domain-containing protein</fullName>
    </recommendedName>
</protein>
<evidence type="ECO:0000313" key="1">
    <source>
        <dbReference type="EMBL" id="THU97824.1"/>
    </source>
</evidence>
<evidence type="ECO:0000313" key="2">
    <source>
        <dbReference type="Proteomes" id="UP000297245"/>
    </source>
</evidence>
<reference evidence="1 2" key="1">
    <citation type="journal article" date="2019" name="Nat. Ecol. Evol.">
        <title>Megaphylogeny resolves global patterns of mushroom evolution.</title>
        <authorList>
            <person name="Varga T."/>
            <person name="Krizsan K."/>
            <person name="Foldi C."/>
            <person name="Dima B."/>
            <person name="Sanchez-Garcia M."/>
            <person name="Sanchez-Ramirez S."/>
            <person name="Szollosi G.J."/>
            <person name="Szarkandi J.G."/>
            <person name="Papp V."/>
            <person name="Albert L."/>
            <person name="Andreopoulos W."/>
            <person name="Angelini C."/>
            <person name="Antonin V."/>
            <person name="Barry K.W."/>
            <person name="Bougher N.L."/>
            <person name="Buchanan P."/>
            <person name="Buyck B."/>
            <person name="Bense V."/>
            <person name="Catcheside P."/>
            <person name="Chovatia M."/>
            <person name="Cooper J."/>
            <person name="Damon W."/>
            <person name="Desjardin D."/>
            <person name="Finy P."/>
            <person name="Geml J."/>
            <person name="Haridas S."/>
            <person name="Hughes K."/>
            <person name="Justo A."/>
            <person name="Karasinski D."/>
            <person name="Kautmanova I."/>
            <person name="Kiss B."/>
            <person name="Kocsube S."/>
            <person name="Kotiranta H."/>
            <person name="LaButti K.M."/>
            <person name="Lechner B.E."/>
            <person name="Liimatainen K."/>
            <person name="Lipzen A."/>
            <person name="Lukacs Z."/>
            <person name="Mihaltcheva S."/>
            <person name="Morgado L.N."/>
            <person name="Niskanen T."/>
            <person name="Noordeloos M.E."/>
            <person name="Ohm R.A."/>
            <person name="Ortiz-Santana B."/>
            <person name="Ovrebo C."/>
            <person name="Racz N."/>
            <person name="Riley R."/>
            <person name="Savchenko A."/>
            <person name="Shiryaev A."/>
            <person name="Soop K."/>
            <person name="Spirin V."/>
            <person name="Szebenyi C."/>
            <person name="Tomsovsky M."/>
            <person name="Tulloss R.E."/>
            <person name="Uehling J."/>
            <person name="Grigoriev I.V."/>
            <person name="Vagvolgyi C."/>
            <person name="Papp T."/>
            <person name="Martin F.M."/>
            <person name="Miettinen O."/>
            <person name="Hibbett D.S."/>
            <person name="Nagy L.G."/>
        </authorList>
    </citation>
    <scope>NUCLEOTIDE SEQUENCE [LARGE SCALE GENOMIC DNA]</scope>
    <source>
        <strain evidence="1 2">CBS 962.96</strain>
    </source>
</reference>
<dbReference type="Proteomes" id="UP000297245">
    <property type="component" value="Unassembled WGS sequence"/>
</dbReference>
<accession>A0A4S8M6C6</accession>
<proteinExistence type="predicted"/>